<reference evidence="1 2" key="1">
    <citation type="submission" date="2022-09" db="EMBL/GenBank/DDBJ databases">
        <title>New species of Phenylobacterium.</title>
        <authorList>
            <person name="Mieszkin S."/>
        </authorList>
    </citation>
    <scope>NUCLEOTIDE SEQUENCE [LARGE SCALE GENOMIC DNA]</scope>
    <source>
        <strain evidence="1 2">HK31-G</strain>
    </source>
</reference>
<gene>
    <name evidence="1" type="ORF">OCL97_04405</name>
</gene>
<evidence type="ECO:0000313" key="2">
    <source>
        <dbReference type="Proteomes" id="UP001598130"/>
    </source>
</evidence>
<dbReference type="EMBL" id="JAOTJD010000005">
    <property type="protein sequence ID" value="MFD3263207.1"/>
    <property type="molecule type" value="Genomic_DNA"/>
</dbReference>
<dbReference type="RefSeq" id="WP_377367963.1">
    <property type="nucleotide sequence ID" value="NZ_JAOTJD010000005.1"/>
</dbReference>
<dbReference type="Proteomes" id="UP001598130">
    <property type="component" value="Unassembled WGS sequence"/>
</dbReference>
<name>A0ABW6CJG0_9CAUL</name>
<organism evidence="1 2">
    <name type="scientific">Phenylobacterium ferrooxidans</name>
    <dbReference type="NCBI Taxonomy" id="2982689"/>
    <lineage>
        <taxon>Bacteria</taxon>
        <taxon>Pseudomonadati</taxon>
        <taxon>Pseudomonadota</taxon>
        <taxon>Alphaproteobacteria</taxon>
        <taxon>Caulobacterales</taxon>
        <taxon>Caulobacteraceae</taxon>
        <taxon>Phenylobacterium</taxon>
    </lineage>
</organism>
<sequence>MTQRPEYADREVGETVLIDGQAMIHMGGGRFQPATIGEPLVKRFNVNEGETLHRRVAA</sequence>
<keyword evidence="2" id="KW-1185">Reference proteome</keyword>
<evidence type="ECO:0000313" key="1">
    <source>
        <dbReference type="EMBL" id="MFD3263207.1"/>
    </source>
</evidence>
<comment type="caution">
    <text evidence="1">The sequence shown here is derived from an EMBL/GenBank/DDBJ whole genome shotgun (WGS) entry which is preliminary data.</text>
</comment>
<proteinExistence type="predicted"/>
<accession>A0ABW6CJG0</accession>
<protein>
    <submittedName>
        <fullName evidence="1">Uncharacterized protein</fullName>
    </submittedName>
</protein>